<name>A0A5N1JEH0_9BACT</name>
<evidence type="ECO:0000313" key="4">
    <source>
        <dbReference type="Proteomes" id="UP000326344"/>
    </source>
</evidence>
<gene>
    <name evidence="3" type="ORF">F0P93_12345</name>
</gene>
<sequence>MATVASTPGSFRNQLAPSRSFTEQEIIARSRQGVLRSEADRVAQLVGLTDKEVAAALGLSASYLHRQKTDQRISQDASERLLLLENLLYHALDTFDQRTATVLGWLRTPLRELDNQTPLQTLDTVTGYTLVDRVLGRIDHGIFG</sequence>
<dbReference type="RefSeq" id="WP_150876730.1">
    <property type="nucleotide sequence ID" value="NZ_VTWS01000003.1"/>
</dbReference>
<evidence type="ECO:0000259" key="1">
    <source>
        <dbReference type="Pfam" id="PF09722"/>
    </source>
</evidence>
<evidence type="ECO:0000259" key="2">
    <source>
        <dbReference type="Pfam" id="PF20432"/>
    </source>
</evidence>
<organism evidence="3 4">
    <name type="scientific">Larkinella humicola</name>
    <dbReference type="NCBI Taxonomy" id="2607654"/>
    <lineage>
        <taxon>Bacteria</taxon>
        <taxon>Pseudomonadati</taxon>
        <taxon>Bacteroidota</taxon>
        <taxon>Cytophagia</taxon>
        <taxon>Cytophagales</taxon>
        <taxon>Spirosomataceae</taxon>
        <taxon>Larkinella</taxon>
    </lineage>
</organism>
<feature type="domain" description="Antitoxin Xre/MbcA/ParS-like toxin-binding" evidence="1">
    <location>
        <begin position="93"/>
        <end position="141"/>
    </location>
</feature>
<proteinExistence type="predicted"/>
<dbReference type="Proteomes" id="UP000326344">
    <property type="component" value="Unassembled WGS sequence"/>
</dbReference>
<dbReference type="EMBL" id="VTWS01000003">
    <property type="protein sequence ID" value="KAA9353432.1"/>
    <property type="molecule type" value="Genomic_DNA"/>
</dbReference>
<dbReference type="Pfam" id="PF20432">
    <property type="entry name" value="Xre-like-HTH"/>
    <property type="match status" value="1"/>
</dbReference>
<dbReference type="Pfam" id="PF09722">
    <property type="entry name" value="Xre_MbcA_ParS_C"/>
    <property type="match status" value="1"/>
</dbReference>
<reference evidence="3 4" key="1">
    <citation type="submission" date="2019-09" db="EMBL/GenBank/DDBJ databases">
        <title>Genome Sequence of Larkinella sp MA1.</title>
        <authorList>
            <person name="Srinivasan S."/>
        </authorList>
    </citation>
    <scope>NUCLEOTIDE SEQUENCE [LARGE SCALE GENOMIC DNA]</scope>
    <source>
        <strain evidence="3 4">MA1</strain>
    </source>
</reference>
<dbReference type="InterPro" id="IPR024467">
    <property type="entry name" value="Xre/MbcA/ParS-like_toxin-bd"/>
</dbReference>
<protein>
    <submittedName>
        <fullName evidence="3">DUF2384 domain-containing protein</fullName>
    </submittedName>
</protein>
<dbReference type="InterPro" id="IPR046847">
    <property type="entry name" value="Xre-like_HTH"/>
</dbReference>
<dbReference type="InterPro" id="IPR011979">
    <property type="entry name" value="Antitox_Xre"/>
</dbReference>
<evidence type="ECO:0000313" key="3">
    <source>
        <dbReference type="EMBL" id="KAA9353432.1"/>
    </source>
</evidence>
<accession>A0A5N1JEH0</accession>
<comment type="caution">
    <text evidence="3">The sequence shown here is derived from an EMBL/GenBank/DDBJ whole genome shotgun (WGS) entry which is preliminary data.</text>
</comment>
<dbReference type="GO" id="GO:0003677">
    <property type="term" value="F:DNA binding"/>
    <property type="evidence" value="ECO:0007669"/>
    <property type="project" value="InterPro"/>
</dbReference>
<feature type="domain" description="Antitoxin Xre-like helix-turn-helix" evidence="2">
    <location>
        <begin position="26"/>
        <end position="84"/>
    </location>
</feature>
<keyword evidence="4" id="KW-1185">Reference proteome</keyword>
<dbReference type="NCBIfam" id="TIGR02293">
    <property type="entry name" value="TAS_TIGR02293"/>
    <property type="match status" value="1"/>
</dbReference>
<dbReference type="AlphaFoldDB" id="A0A5N1JEH0"/>